<organism evidence="5 6">
    <name type="scientific">Paramuricea clavata</name>
    <name type="common">Red gorgonian</name>
    <name type="synonym">Violescent sea-whip</name>
    <dbReference type="NCBI Taxonomy" id="317549"/>
    <lineage>
        <taxon>Eukaryota</taxon>
        <taxon>Metazoa</taxon>
        <taxon>Cnidaria</taxon>
        <taxon>Anthozoa</taxon>
        <taxon>Octocorallia</taxon>
        <taxon>Malacalcyonacea</taxon>
        <taxon>Plexauridae</taxon>
        <taxon>Paramuricea</taxon>
    </lineage>
</organism>
<accession>A0A7D9DDP3</accession>
<dbReference type="InterPro" id="IPR046496">
    <property type="entry name" value="DUF6589"/>
</dbReference>
<dbReference type="PANTHER" id="PTHR24198">
    <property type="entry name" value="ANKYRIN REPEAT AND PROTEIN KINASE DOMAIN-CONTAINING PROTEIN"/>
    <property type="match status" value="1"/>
</dbReference>
<dbReference type="InterPro" id="IPR002110">
    <property type="entry name" value="Ankyrin_rpt"/>
</dbReference>
<feature type="domain" description="DUF6589" evidence="4">
    <location>
        <begin position="726"/>
        <end position="992"/>
    </location>
</feature>
<dbReference type="SUPFAM" id="SSF48403">
    <property type="entry name" value="Ankyrin repeat"/>
    <property type="match status" value="1"/>
</dbReference>
<dbReference type="InterPro" id="IPR036770">
    <property type="entry name" value="Ankyrin_rpt-contain_sf"/>
</dbReference>
<dbReference type="Pfam" id="PF12796">
    <property type="entry name" value="Ank_2"/>
    <property type="match status" value="1"/>
</dbReference>
<evidence type="ECO:0000313" key="5">
    <source>
        <dbReference type="EMBL" id="CAB3982697.1"/>
    </source>
</evidence>
<feature type="compositionally biased region" description="Acidic residues" evidence="3">
    <location>
        <begin position="482"/>
        <end position="497"/>
    </location>
</feature>
<dbReference type="Proteomes" id="UP001152795">
    <property type="component" value="Unassembled WGS sequence"/>
</dbReference>
<dbReference type="AlphaFoldDB" id="A0A7D9DDP3"/>
<feature type="region of interest" description="Disordered" evidence="3">
    <location>
        <begin position="474"/>
        <end position="524"/>
    </location>
</feature>
<evidence type="ECO:0000256" key="1">
    <source>
        <dbReference type="ARBA" id="ARBA00022737"/>
    </source>
</evidence>
<gene>
    <name evidence="5" type="ORF">PACLA_8A022871</name>
</gene>
<dbReference type="Pfam" id="PF20231">
    <property type="entry name" value="DUF6589"/>
    <property type="match status" value="1"/>
</dbReference>
<keyword evidence="6" id="KW-1185">Reference proteome</keyword>
<dbReference type="Gene3D" id="1.25.40.20">
    <property type="entry name" value="Ankyrin repeat-containing domain"/>
    <property type="match status" value="1"/>
</dbReference>
<dbReference type="PANTHER" id="PTHR24198:SF165">
    <property type="entry name" value="ANKYRIN REPEAT-CONTAINING PROTEIN-RELATED"/>
    <property type="match status" value="1"/>
</dbReference>
<reference evidence="5" key="1">
    <citation type="submission" date="2020-04" db="EMBL/GenBank/DDBJ databases">
        <authorList>
            <person name="Alioto T."/>
            <person name="Alioto T."/>
            <person name="Gomez Garrido J."/>
        </authorList>
    </citation>
    <scope>NUCLEOTIDE SEQUENCE</scope>
    <source>
        <strain evidence="5">A484AB</strain>
    </source>
</reference>
<comment type="caution">
    <text evidence="5">The sequence shown here is derived from an EMBL/GenBank/DDBJ whole genome shotgun (WGS) entry which is preliminary data.</text>
</comment>
<keyword evidence="1" id="KW-0677">Repeat</keyword>
<dbReference type="GO" id="GO:0000502">
    <property type="term" value="C:proteasome complex"/>
    <property type="evidence" value="ECO:0007669"/>
    <property type="project" value="UniProtKB-KW"/>
</dbReference>
<sequence length="1107" mass="125991">MPVDISVEEGLKERIKDLEATMTSVWEDLHLALEEETNRGRAKSLMKRYRSLTIARENYLTTLLNGYQKECKKLQDKDMSILTNQQKSRLQNEMETFKSQCVMGFRSGALKEGVNDVPTDIFQNFTTSIAKECPLINDILETLIGNSKNIDVNKNKTNKVKMKRASHALAGLVALGNQKLPNDIQLLFGLLCLSYGGGKQFINMLNSIGLCLHWDSLTKHLDERLDNFQSIINEKFPKTKPVILLMDNINMYKGKKRHYRLFKKMGPKMWNFTGRGAIVANVDGLEHLLQCSSTAVHSQIDFTDLKADDIILDSMTDHKRIWSDFSNAYTTKLLNLGLNCVPVATKQFAEMNENEFNKWLSSINFEESGKSPRPYILQEEPLSSVFNISSSVTKTETLILPLSLEDNSTLPGTASIFETFGKEFSIPCIHKDEILEFDEKTCSFDLKGARNHYEFKEIISLHKDEMALIEQQISDTSKQLDEDSDDYDDDDEDESGDVVDRDGTEPKKNDGQHNEDPGNEGSSAMHIKRKYLQKQDAVFKKTFDKLTKMIWEAVHAQDSATKLDILISRLSNNRWWERKTDHFKRTVIHHAIECNNIVMVRVLLAAGINPNVKEGCGATPLHLAVLQKNTELCKLFVDSFACINGLSFSSIPSPYEMAKSMKLNDIVLIFNENLKEQGMLEQQLLELSSKAACDTNSECEPDPDQDENDDELFSYDRSQYCGFPTAVVGDQGTCKNNRSVKQRDQSAFSWVAEIPGDLHAKGHLCEAIFKAQGKGGFHHLVTKVLKRQKLTETAFRDKKFQEQNLAHIKEAVRDGSIAYGMAAVMIFKTSCYFPSKESLQKCLQKNGNHNEVLLHCFKSFLNECSAKDENFKYHSEMFTLFGPLLQLYNDATRFGQGLARETVWVLLLPIFAQLQFRNYWTEAIVHVVNFTAVWPLAFREMIKKNSSVNISGQVGKNIDLDEFVETYIVRPLKLYASGHSSVRTCQRIMANVQLFGNIRHAYSGKEAFDVHPTKKHKEQTPFPDQLKGMWFCLREGMFEYVEGRQDAISFPTEADKAKPIRKSRVSILEKGAAKVKTNFSRKLHDCFPSMRRASFDQVTENNTEDNV</sequence>
<protein>
    <submittedName>
        <fullName evidence="5">26S proteasome non-ATPase regulatory subunit 10-like</fullName>
    </submittedName>
</protein>
<dbReference type="EMBL" id="CACRXK020000533">
    <property type="protein sequence ID" value="CAB3982697.1"/>
    <property type="molecule type" value="Genomic_DNA"/>
</dbReference>
<evidence type="ECO:0000259" key="4">
    <source>
        <dbReference type="Pfam" id="PF20231"/>
    </source>
</evidence>
<keyword evidence="2" id="KW-0040">ANK repeat</keyword>
<dbReference type="OrthoDB" id="5989593at2759"/>
<dbReference type="SMART" id="SM00248">
    <property type="entry name" value="ANK"/>
    <property type="match status" value="2"/>
</dbReference>
<evidence type="ECO:0000256" key="2">
    <source>
        <dbReference type="ARBA" id="ARBA00023043"/>
    </source>
</evidence>
<dbReference type="PROSITE" id="PS50088">
    <property type="entry name" value="ANK_REPEAT"/>
    <property type="match status" value="1"/>
</dbReference>
<proteinExistence type="predicted"/>
<name>A0A7D9DDP3_PARCT</name>
<keyword evidence="5" id="KW-0647">Proteasome</keyword>
<feature type="compositionally biased region" description="Basic and acidic residues" evidence="3">
    <location>
        <begin position="498"/>
        <end position="516"/>
    </location>
</feature>
<evidence type="ECO:0000313" key="6">
    <source>
        <dbReference type="Proteomes" id="UP001152795"/>
    </source>
</evidence>
<evidence type="ECO:0000256" key="3">
    <source>
        <dbReference type="SAM" id="MobiDB-lite"/>
    </source>
</evidence>